<accession>A0A1M4SYN8</accession>
<evidence type="ECO:0000313" key="1">
    <source>
        <dbReference type="EMBL" id="SHE37312.1"/>
    </source>
</evidence>
<gene>
    <name evidence="1" type="ORF">SAMN02746089_00165</name>
</gene>
<dbReference type="STRING" id="1121256.SAMN02746089_00165"/>
<reference evidence="1 2" key="1">
    <citation type="submission" date="2016-11" db="EMBL/GenBank/DDBJ databases">
        <authorList>
            <person name="Jaros S."/>
            <person name="Januszkiewicz K."/>
            <person name="Wedrychowicz H."/>
        </authorList>
    </citation>
    <scope>NUCLEOTIDE SEQUENCE [LARGE SCALE GENOMIC DNA]</scope>
    <source>
        <strain evidence="1 2">DSM 17918</strain>
    </source>
</reference>
<sequence>MKERVHNIRVLREMAAGASHDRILWKITLELRAEIVVSLSGFCTVKVYE</sequence>
<protein>
    <submittedName>
        <fullName evidence="1">Uncharacterized protein</fullName>
    </submittedName>
</protein>
<evidence type="ECO:0000313" key="2">
    <source>
        <dbReference type="Proteomes" id="UP000184088"/>
    </source>
</evidence>
<dbReference type="EMBL" id="FQVH01000001">
    <property type="protein sequence ID" value="SHE37312.1"/>
    <property type="molecule type" value="Genomic_DNA"/>
</dbReference>
<name>A0A1M4SYN8_9THEO</name>
<dbReference type="Proteomes" id="UP000184088">
    <property type="component" value="Unassembled WGS sequence"/>
</dbReference>
<keyword evidence="2" id="KW-1185">Reference proteome</keyword>
<dbReference type="AlphaFoldDB" id="A0A1M4SYN8"/>
<organism evidence="1 2">
    <name type="scientific">Caldanaerobius fijiensis DSM 17918</name>
    <dbReference type="NCBI Taxonomy" id="1121256"/>
    <lineage>
        <taxon>Bacteria</taxon>
        <taxon>Bacillati</taxon>
        <taxon>Bacillota</taxon>
        <taxon>Clostridia</taxon>
        <taxon>Thermoanaerobacterales</taxon>
        <taxon>Thermoanaerobacteraceae</taxon>
        <taxon>Caldanaerobius</taxon>
    </lineage>
</organism>
<proteinExistence type="predicted"/>